<dbReference type="InterPro" id="IPR013087">
    <property type="entry name" value="Znf_C2H2_type"/>
</dbReference>
<keyword evidence="1" id="KW-0479">Metal-binding</keyword>
<feature type="domain" description="C2H2-type" evidence="3">
    <location>
        <begin position="213"/>
        <end position="240"/>
    </location>
</feature>
<accession>A0A8K0DLH4</accession>
<gene>
    <name evidence="4" type="ORF">FNV43_RR27361</name>
</gene>
<dbReference type="GO" id="GO:0008270">
    <property type="term" value="F:zinc ion binding"/>
    <property type="evidence" value="ECO:0007669"/>
    <property type="project" value="UniProtKB-KW"/>
</dbReference>
<dbReference type="PROSITE" id="PS50157">
    <property type="entry name" value="ZINC_FINGER_C2H2_2"/>
    <property type="match status" value="1"/>
</dbReference>
<dbReference type="Pfam" id="PF13912">
    <property type="entry name" value="zf-C2H2_6"/>
    <property type="match status" value="1"/>
</dbReference>
<evidence type="ECO:0000256" key="2">
    <source>
        <dbReference type="SAM" id="MobiDB-lite"/>
    </source>
</evidence>
<protein>
    <recommendedName>
        <fullName evidence="3">C2H2-type domain-containing protein</fullName>
    </recommendedName>
</protein>
<feature type="compositionally biased region" description="Polar residues" evidence="2">
    <location>
        <begin position="1"/>
        <end position="12"/>
    </location>
</feature>
<feature type="region of interest" description="Disordered" evidence="2">
    <location>
        <begin position="1"/>
        <end position="22"/>
    </location>
</feature>
<keyword evidence="1" id="KW-0862">Zinc</keyword>
<dbReference type="EMBL" id="VOIH02000012">
    <property type="protein sequence ID" value="KAF3432621.1"/>
    <property type="molecule type" value="Genomic_DNA"/>
</dbReference>
<name>A0A8K0DLH4_9ROSA</name>
<organism evidence="4 5">
    <name type="scientific">Rhamnella rubrinervis</name>
    <dbReference type="NCBI Taxonomy" id="2594499"/>
    <lineage>
        <taxon>Eukaryota</taxon>
        <taxon>Viridiplantae</taxon>
        <taxon>Streptophyta</taxon>
        <taxon>Embryophyta</taxon>
        <taxon>Tracheophyta</taxon>
        <taxon>Spermatophyta</taxon>
        <taxon>Magnoliopsida</taxon>
        <taxon>eudicotyledons</taxon>
        <taxon>Gunneridae</taxon>
        <taxon>Pentapetalae</taxon>
        <taxon>rosids</taxon>
        <taxon>fabids</taxon>
        <taxon>Rosales</taxon>
        <taxon>Rhamnaceae</taxon>
        <taxon>rhamnoid group</taxon>
        <taxon>Rhamneae</taxon>
        <taxon>Rhamnella</taxon>
    </lineage>
</organism>
<evidence type="ECO:0000313" key="4">
    <source>
        <dbReference type="EMBL" id="KAF3432621.1"/>
    </source>
</evidence>
<proteinExistence type="predicted"/>
<evidence type="ECO:0000313" key="5">
    <source>
        <dbReference type="Proteomes" id="UP000796880"/>
    </source>
</evidence>
<keyword evidence="5" id="KW-1185">Reference proteome</keyword>
<evidence type="ECO:0000259" key="3">
    <source>
        <dbReference type="PROSITE" id="PS50157"/>
    </source>
</evidence>
<dbReference type="Proteomes" id="UP000796880">
    <property type="component" value="Unassembled WGS sequence"/>
</dbReference>
<evidence type="ECO:0000256" key="1">
    <source>
        <dbReference type="PROSITE-ProRule" id="PRU00042"/>
    </source>
</evidence>
<dbReference type="AlphaFoldDB" id="A0A8K0DLH4"/>
<comment type="caution">
    <text evidence="4">The sequence shown here is derived from an EMBL/GenBank/DDBJ whole genome shotgun (WGS) entry which is preliminary data.</text>
</comment>
<dbReference type="PROSITE" id="PS00028">
    <property type="entry name" value="ZINC_FINGER_C2H2_1"/>
    <property type="match status" value="1"/>
</dbReference>
<sequence>MKLKINNSSSQKLHNDGGLGFSSKINDLGANERSHFLEPTCSLSPIEFPPMKSVFVSDRSGSSCSSKNCSEEELIESRVSNFEPLSKTEKRSSDRRSRSCIINNEVDSKRKFEEEDQQSDTKNNEVIRNMADYDSDDAYWLGLDQDVEKKQWTVEDQNVVNHHGFIGTLRQGGLSNNLHDGYDYYISGSERERISTSSMRNKDSKKKQKRCSFGCSICGRTFPTFQAMGGHKSSHNKHKKSYLSAISAGADSE</sequence>
<keyword evidence="1" id="KW-0863">Zinc-finger</keyword>
<reference evidence="4" key="1">
    <citation type="submission" date="2020-03" db="EMBL/GenBank/DDBJ databases">
        <title>A high-quality chromosome-level genome assembly of a woody plant with both climbing and erect habits, Rhamnella rubrinervis.</title>
        <authorList>
            <person name="Lu Z."/>
            <person name="Yang Y."/>
            <person name="Zhu X."/>
            <person name="Sun Y."/>
        </authorList>
    </citation>
    <scope>NUCLEOTIDE SEQUENCE</scope>
    <source>
        <strain evidence="4">BYM</strain>
        <tissue evidence="4">Leaf</tissue>
    </source>
</reference>